<dbReference type="GO" id="GO:0016787">
    <property type="term" value="F:hydrolase activity"/>
    <property type="evidence" value="ECO:0007669"/>
    <property type="project" value="UniProtKB-KW"/>
</dbReference>
<feature type="domain" description="Thiaminase-2/PQQC" evidence="2">
    <location>
        <begin position="16"/>
        <end position="219"/>
    </location>
</feature>
<name>A0A401VUJ2_STREY</name>
<comment type="pathway">
    <text evidence="1">Cofactor biosynthesis; thiamine diphosphate biosynthesis.</text>
</comment>
<protein>
    <submittedName>
        <fullName evidence="3">Aminopyrimidine aminohydrolase</fullName>
    </submittedName>
</protein>
<dbReference type="Gene3D" id="1.20.910.10">
    <property type="entry name" value="Heme oxygenase-like"/>
    <property type="match status" value="1"/>
</dbReference>
<evidence type="ECO:0000256" key="1">
    <source>
        <dbReference type="ARBA" id="ARBA00004948"/>
    </source>
</evidence>
<dbReference type="InterPro" id="IPR016084">
    <property type="entry name" value="Haem_Oase-like_multi-hlx"/>
</dbReference>
<reference evidence="3 4" key="1">
    <citation type="submission" date="2018-11" db="EMBL/GenBank/DDBJ databases">
        <title>Whole genome sequence of Streptomyces paromomycinus NBRC 15454(T).</title>
        <authorList>
            <person name="Komaki H."/>
            <person name="Tamura T."/>
        </authorList>
    </citation>
    <scope>NUCLEOTIDE SEQUENCE [LARGE SCALE GENOMIC DNA]</scope>
    <source>
        <strain evidence="3 4">NBRC 15454</strain>
    </source>
</reference>
<dbReference type="Pfam" id="PF03070">
    <property type="entry name" value="TENA_THI-4"/>
    <property type="match status" value="1"/>
</dbReference>
<organism evidence="3 4">
    <name type="scientific">Streptomyces paromomycinus</name>
    <name type="common">Streptomyces rimosus subsp. paromomycinus</name>
    <dbReference type="NCBI Taxonomy" id="92743"/>
    <lineage>
        <taxon>Bacteria</taxon>
        <taxon>Bacillati</taxon>
        <taxon>Actinomycetota</taxon>
        <taxon>Actinomycetes</taxon>
        <taxon>Kitasatosporales</taxon>
        <taxon>Streptomycetaceae</taxon>
        <taxon>Streptomyces</taxon>
    </lineage>
</organism>
<gene>
    <name evidence="3" type="ORF">GKJPGBOP_00379</name>
</gene>
<dbReference type="GO" id="GO:0005829">
    <property type="term" value="C:cytosol"/>
    <property type="evidence" value="ECO:0007669"/>
    <property type="project" value="TreeGrafter"/>
</dbReference>
<evidence type="ECO:0000259" key="2">
    <source>
        <dbReference type="Pfam" id="PF03070"/>
    </source>
</evidence>
<sequence>MVDSFVERCRRHACGAWRAYRHHPWIEAMAAGTLPVEKFVSFQVNDAPYISDLHRALALGLAKAPTGSAWSKAAATVLDDVWVLGEIRAKEEILAELGVTGKLSIGPAAYIPAREAYANHLVRTSLEGSIGDIASALLPCAMFTEVIGRRFADVRVAGPSAYQRWADIYVQRAVHRMAQVHAEMMETEAARTDEAGRERMQLLYLRSVQHQVDVFDAAWHLDVRWPGEQGD</sequence>
<accession>A0A401VUJ2</accession>
<proteinExistence type="predicted"/>
<dbReference type="PANTHER" id="PTHR43198:SF2">
    <property type="entry name" value="SI:CH1073-67J19.1-RELATED"/>
    <property type="match status" value="1"/>
</dbReference>
<keyword evidence="4" id="KW-1185">Reference proteome</keyword>
<comment type="caution">
    <text evidence="3">The sequence shown here is derived from an EMBL/GenBank/DDBJ whole genome shotgun (WGS) entry which is preliminary data.</text>
</comment>
<evidence type="ECO:0000313" key="3">
    <source>
        <dbReference type="EMBL" id="GCD40726.1"/>
    </source>
</evidence>
<dbReference type="PANTHER" id="PTHR43198">
    <property type="entry name" value="BIFUNCTIONAL TH2 PROTEIN"/>
    <property type="match status" value="1"/>
</dbReference>
<dbReference type="AlphaFoldDB" id="A0A401VUJ2"/>
<dbReference type="EMBL" id="BHZD01000001">
    <property type="protein sequence ID" value="GCD40726.1"/>
    <property type="molecule type" value="Genomic_DNA"/>
</dbReference>
<dbReference type="Proteomes" id="UP000286746">
    <property type="component" value="Unassembled WGS sequence"/>
</dbReference>
<dbReference type="SUPFAM" id="SSF48613">
    <property type="entry name" value="Heme oxygenase-like"/>
    <property type="match status" value="1"/>
</dbReference>
<evidence type="ECO:0000313" key="4">
    <source>
        <dbReference type="Proteomes" id="UP000286746"/>
    </source>
</evidence>
<dbReference type="InterPro" id="IPR004305">
    <property type="entry name" value="Thiaminase-2/PQQC"/>
</dbReference>
<keyword evidence="3" id="KW-0378">Hydrolase</keyword>
<dbReference type="RefSeq" id="WP_125051201.1">
    <property type="nucleotide sequence ID" value="NZ_BHZD01000001.1"/>
</dbReference>
<dbReference type="InterPro" id="IPR050967">
    <property type="entry name" value="Thiamine_Salvage_TenA"/>
</dbReference>